<dbReference type="EMBL" id="KN835223">
    <property type="protein sequence ID" value="KIK43013.1"/>
    <property type="molecule type" value="Genomic_DNA"/>
</dbReference>
<dbReference type="AlphaFoldDB" id="A0A0D0BIN1"/>
<reference evidence="1 2" key="1">
    <citation type="submission" date="2014-04" db="EMBL/GenBank/DDBJ databases">
        <authorList>
            <consortium name="DOE Joint Genome Institute"/>
            <person name="Kuo A."/>
            <person name="Ruytinx J."/>
            <person name="Rineau F."/>
            <person name="Colpaert J."/>
            <person name="Kohler A."/>
            <person name="Nagy L.G."/>
            <person name="Floudas D."/>
            <person name="Copeland A."/>
            <person name="Barry K.W."/>
            <person name="Cichocki N."/>
            <person name="Veneault-Fourrey C."/>
            <person name="LaButti K."/>
            <person name="Lindquist E.A."/>
            <person name="Lipzen A."/>
            <person name="Lundell T."/>
            <person name="Morin E."/>
            <person name="Murat C."/>
            <person name="Sun H."/>
            <person name="Tunlid A."/>
            <person name="Henrissat B."/>
            <person name="Grigoriev I.V."/>
            <person name="Hibbett D.S."/>
            <person name="Martin F."/>
            <person name="Nordberg H.P."/>
            <person name="Cantor M.N."/>
            <person name="Hua S.X."/>
        </authorList>
    </citation>
    <scope>NUCLEOTIDE SEQUENCE [LARGE SCALE GENOMIC DNA]</scope>
    <source>
        <strain evidence="1 2">UH-Slu-Lm8-n1</strain>
    </source>
</reference>
<protein>
    <submittedName>
        <fullName evidence="1">Uncharacterized protein</fullName>
    </submittedName>
</protein>
<organism evidence="1 2">
    <name type="scientific">Suillus luteus UH-Slu-Lm8-n1</name>
    <dbReference type="NCBI Taxonomy" id="930992"/>
    <lineage>
        <taxon>Eukaryota</taxon>
        <taxon>Fungi</taxon>
        <taxon>Dikarya</taxon>
        <taxon>Basidiomycota</taxon>
        <taxon>Agaricomycotina</taxon>
        <taxon>Agaricomycetes</taxon>
        <taxon>Agaricomycetidae</taxon>
        <taxon>Boletales</taxon>
        <taxon>Suillineae</taxon>
        <taxon>Suillaceae</taxon>
        <taxon>Suillus</taxon>
    </lineage>
</organism>
<proteinExistence type="predicted"/>
<dbReference type="HOGENOM" id="CLU_2689480_0_0_1"/>
<evidence type="ECO:0000313" key="2">
    <source>
        <dbReference type="Proteomes" id="UP000054485"/>
    </source>
</evidence>
<sequence>MFFWYPLTGSRAALLSSHGSCSYDTFLLPRHPIFNLCNCFGTMSAYRQLLCVIARTRGLCMGMNGFIVQCIQVI</sequence>
<dbReference type="InParanoid" id="A0A0D0BIN1"/>
<keyword evidence="2" id="KW-1185">Reference proteome</keyword>
<name>A0A0D0BIN1_9AGAM</name>
<dbReference type="Proteomes" id="UP000054485">
    <property type="component" value="Unassembled WGS sequence"/>
</dbReference>
<evidence type="ECO:0000313" key="1">
    <source>
        <dbReference type="EMBL" id="KIK43013.1"/>
    </source>
</evidence>
<gene>
    <name evidence="1" type="ORF">CY34DRAFT_739309</name>
</gene>
<accession>A0A0D0BIN1</accession>
<reference evidence="2" key="2">
    <citation type="submission" date="2015-01" db="EMBL/GenBank/DDBJ databases">
        <title>Evolutionary Origins and Diversification of the Mycorrhizal Mutualists.</title>
        <authorList>
            <consortium name="DOE Joint Genome Institute"/>
            <consortium name="Mycorrhizal Genomics Consortium"/>
            <person name="Kohler A."/>
            <person name="Kuo A."/>
            <person name="Nagy L.G."/>
            <person name="Floudas D."/>
            <person name="Copeland A."/>
            <person name="Barry K.W."/>
            <person name="Cichocki N."/>
            <person name="Veneault-Fourrey C."/>
            <person name="LaButti K."/>
            <person name="Lindquist E.A."/>
            <person name="Lipzen A."/>
            <person name="Lundell T."/>
            <person name="Morin E."/>
            <person name="Murat C."/>
            <person name="Riley R."/>
            <person name="Ohm R."/>
            <person name="Sun H."/>
            <person name="Tunlid A."/>
            <person name="Henrissat B."/>
            <person name="Grigoriev I.V."/>
            <person name="Hibbett D.S."/>
            <person name="Martin F."/>
        </authorList>
    </citation>
    <scope>NUCLEOTIDE SEQUENCE [LARGE SCALE GENOMIC DNA]</scope>
    <source>
        <strain evidence="2">UH-Slu-Lm8-n1</strain>
    </source>
</reference>